<accession>A0ABW9UY36</accession>
<evidence type="ECO:0000313" key="3">
    <source>
        <dbReference type="Proteomes" id="UP000444401"/>
    </source>
</evidence>
<dbReference type="GO" id="GO:0004860">
    <property type="term" value="F:protein kinase inhibitor activity"/>
    <property type="evidence" value="ECO:0007669"/>
    <property type="project" value="UniProtKB-KW"/>
</dbReference>
<proteinExistence type="predicted"/>
<dbReference type="Pfam" id="PF01161">
    <property type="entry name" value="PBP"/>
    <property type="match status" value="1"/>
</dbReference>
<name>A0ABW9UY36_9SPHN</name>
<dbReference type="PANTHER" id="PTHR30289:SF1">
    <property type="entry name" value="PEBP (PHOSPHATIDYLETHANOLAMINE-BINDING PROTEIN) FAMILY PROTEIN"/>
    <property type="match status" value="1"/>
</dbReference>
<feature type="region of interest" description="Disordered" evidence="1">
    <location>
        <begin position="1"/>
        <end position="59"/>
    </location>
</feature>
<reference evidence="2 3" key="1">
    <citation type="submission" date="2019-12" db="EMBL/GenBank/DDBJ databases">
        <title>Genomic-based taxomic classification of the family Erythrobacteraceae.</title>
        <authorList>
            <person name="Xu L."/>
        </authorList>
    </citation>
    <scope>NUCLEOTIDE SEQUENCE [LARGE SCALE GENOMIC DNA]</scope>
    <source>
        <strain evidence="2 3">H32</strain>
    </source>
</reference>
<dbReference type="Proteomes" id="UP000444401">
    <property type="component" value="Unassembled WGS sequence"/>
</dbReference>
<evidence type="ECO:0000256" key="1">
    <source>
        <dbReference type="SAM" id="MobiDB-lite"/>
    </source>
</evidence>
<keyword evidence="2" id="KW-0649">Protein kinase inhibitor</keyword>
<dbReference type="SUPFAM" id="SSF49777">
    <property type="entry name" value="PEBP-like"/>
    <property type="match status" value="1"/>
</dbReference>
<feature type="compositionally biased region" description="Basic and acidic residues" evidence="1">
    <location>
        <begin position="1"/>
        <end position="13"/>
    </location>
</feature>
<comment type="caution">
    <text evidence="2">The sequence shown here is derived from an EMBL/GenBank/DDBJ whole genome shotgun (WGS) entry which is preliminary data.</text>
</comment>
<dbReference type="PANTHER" id="PTHR30289">
    <property type="entry name" value="UNCHARACTERIZED PROTEIN YBCL-RELATED"/>
    <property type="match status" value="1"/>
</dbReference>
<dbReference type="Gene3D" id="3.90.280.10">
    <property type="entry name" value="PEBP-like"/>
    <property type="match status" value="1"/>
</dbReference>
<organism evidence="2 3">
    <name type="scientific">Pelagerythrobacter marinus</name>
    <dbReference type="NCBI Taxonomy" id="538382"/>
    <lineage>
        <taxon>Bacteria</taxon>
        <taxon>Pseudomonadati</taxon>
        <taxon>Pseudomonadota</taxon>
        <taxon>Alphaproteobacteria</taxon>
        <taxon>Sphingomonadales</taxon>
        <taxon>Erythrobacteraceae</taxon>
        <taxon>Pelagerythrobacter</taxon>
    </lineage>
</organism>
<dbReference type="CDD" id="cd00865">
    <property type="entry name" value="PEBP_bact_arch"/>
    <property type="match status" value="1"/>
</dbReference>
<dbReference type="InterPro" id="IPR005247">
    <property type="entry name" value="YbhB_YbcL/LppC-like"/>
</dbReference>
<sequence length="253" mass="27050">MGRAEGENWHGFRGESALSGRQSGGKPGICAPAPSRAPADRPRLPGSKQQEFHVPNTVPSWLSGALKGTGPGDGRLTVARLADERTLGRGGFALTSPAFGDGEALDPCFTADEEDAVAPPLEWSAPPPGTQELALVVEDADAGEEPACHWLVWGLAGQRGKLLEGEVPPRVGKNAHRNSEWLLPEPPPEDEAHRYVFQLFALDLPLTLMPGASREDLVKTMENHVVAAAVLTGKYKRQPEDAGEGAWDEDDFV</sequence>
<dbReference type="InterPro" id="IPR008914">
    <property type="entry name" value="PEBP"/>
</dbReference>
<evidence type="ECO:0000313" key="2">
    <source>
        <dbReference type="EMBL" id="MXO69744.1"/>
    </source>
</evidence>
<dbReference type="InterPro" id="IPR036610">
    <property type="entry name" value="PEBP-like_sf"/>
</dbReference>
<dbReference type="EMBL" id="WTYO01000006">
    <property type="protein sequence ID" value="MXO69744.1"/>
    <property type="molecule type" value="Genomic_DNA"/>
</dbReference>
<protein>
    <submittedName>
        <fullName evidence="2">YbhB/YbcL family Raf kinase inhibitor-like protein</fullName>
    </submittedName>
</protein>
<dbReference type="NCBIfam" id="TIGR00481">
    <property type="entry name" value="YbhB/YbcL family Raf kinase inhibitor-like protein"/>
    <property type="match status" value="1"/>
</dbReference>
<keyword evidence="3" id="KW-1185">Reference proteome</keyword>
<gene>
    <name evidence="2" type="ORF">GRI72_13030</name>
</gene>